<dbReference type="RefSeq" id="XP_024685466.1">
    <property type="nucleotide sequence ID" value="XM_024824640.1"/>
</dbReference>
<protein>
    <recommendedName>
        <fullName evidence="8">Major facilitator superfamily (MFS) profile domain-containing protein</fullName>
    </recommendedName>
</protein>
<keyword evidence="7" id="KW-1185">Reference proteome</keyword>
<keyword evidence="2 5" id="KW-0812">Transmembrane</keyword>
<evidence type="ECO:0000256" key="2">
    <source>
        <dbReference type="ARBA" id="ARBA00022692"/>
    </source>
</evidence>
<evidence type="ECO:0000313" key="6">
    <source>
        <dbReference type="EMBL" id="PKX96871.1"/>
    </source>
</evidence>
<dbReference type="PANTHER" id="PTHR48022">
    <property type="entry name" value="PLASTIDIC GLUCOSE TRANSPORTER 4"/>
    <property type="match status" value="1"/>
</dbReference>
<feature type="transmembrane region" description="Helical" evidence="5">
    <location>
        <begin position="139"/>
        <end position="158"/>
    </location>
</feature>
<dbReference type="InterPro" id="IPR050360">
    <property type="entry name" value="MFS_Sugar_Transporters"/>
</dbReference>
<comment type="subcellular location">
    <subcellularLocation>
        <location evidence="1">Membrane</location>
        <topology evidence="1">Multi-pass membrane protein</topology>
    </subcellularLocation>
</comment>
<dbReference type="EMBL" id="MSZS01000002">
    <property type="protein sequence ID" value="PKX96871.1"/>
    <property type="molecule type" value="Genomic_DNA"/>
</dbReference>
<evidence type="ECO:0000256" key="4">
    <source>
        <dbReference type="ARBA" id="ARBA00023136"/>
    </source>
</evidence>
<proteinExistence type="predicted"/>
<evidence type="ECO:0000256" key="3">
    <source>
        <dbReference type="ARBA" id="ARBA00022989"/>
    </source>
</evidence>
<dbReference type="AlphaFoldDB" id="A0A2I1CGW6"/>
<evidence type="ECO:0000313" key="7">
    <source>
        <dbReference type="Proteomes" id="UP000234474"/>
    </source>
</evidence>
<evidence type="ECO:0008006" key="8">
    <source>
        <dbReference type="Google" id="ProtNLM"/>
    </source>
</evidence>
<dbReference type="Proteomes" id="UP000234474">
    <property type="component" value="Unassembled WGS sequence"/>
</dbReference>
<evidence type="ECO:0000256" key="5">
    <source>
        <dbReference type="SAM" id="Phobius"/>
    </source>
</evidence>
<name>A0A2I1CGW6_ASPN1</name>
<evidence type="ECO:0000256" key="1">
    <source>
        <dbReference type="ARBA" id="ARBA00004141"/>
    </source>
</evidence>
<dbReference type="Pfam" id="PF00083">
    <property type="entry name" value="Sugar_tr"/>
    <property type="match status" value="1"/>
</dbReference>
<dbReference type="GO" id="GO:0016020">
    <property type="term" value="C:membrane"/>
    <property type="evidence" value="ECO:0007669"/>
    <property type="project" value="UniProtKB-SubCell"/>
</dbReference>
<dbReference type="GO" id="GO:0005351">
    <property type="term" value="F:carbohydrate:proton symporter activity"/>
    <property type="evidence" value="ECO:0007669"/>
    <property type="project" value="TreeGrafter"/>
</dbReference>
<dbReference type="VEuPathDB" id="FungiDB:P174DRAFT_417870"/>
<dbReference type="GeneID" id="36531965"/>
<feature type="transmembrane region" description="Helical" evidence="5">
    <location>
        <begin position="49"/>
        <end position="67"/>
    </location>
</feature>
<organism evidence="6 7">
    <name type="scientific">Aspergillus novofumigatus (strain IBT 16806)</name>
    <dbReference type="NCBI Taxonomy" id="1392255"/>
    <lineage>
        <taxon>Eukaryota</taxon>
        <taxon>Fungi</taxon>
        <taxon>Dikarya</taxon>
        <taxon>Ascomycota</taxon>
        <taxon>Pezizomycotina</taxon>
        <taxon>Eurotiomycetes</taxon>
        <taxon>Eurotiomycetidae</taxon>
        <taxon>Eurotiales</taxon>
        <taxon>Aspergillaceae</taxon>
        <taxon>Aspergillus</taxon>
        <taxon>Aspergillus subgen. Fumigati</taxon>
    </lineage>
</organism>
<dbReference type="InterPro" id="IPR005828">
    <property type="entry name" value="MFS_sugar_transport-like"/>
</dbReference>
<dbReference type="OrthoDB" id="6612291at2759"/>
<gene>
    <name evidence="6" type="ORF">P174DRAFT_417870</name>
</gene>
<feature type="transmembrane region" description="Helical" evidence="5">
    <location>
        <begin position="15"/>
        <end position="37"/>
    </location>
</feature>
<comment type="caution">
    <text evidence="6">The sequence shown here is derived from an EMBL/GenBank/DDBJ whole genome shotgun (WGS) entry which is preliminary data.</text>
</comment>
<dbReference type="SUPFAM" id="SSF103473">
    <property type="entry name" value="MFS general substrate transporter"/>
    <property type="match status" value="1"/>
</dbReference>
<keyword evidence="3 5" id="KW-1133">Transmembrane helix</keyword>
<dbReference type="PANTHER" id="PTHR48022:SF72">
    <property type="entry name" value="MAJOR FACILITATOR SUPERFAMILY (MFS) PROFILE DOMAIN-CONTAINING PROTEIN-RELATED"/>
    <property type="match status" value="1"/>
</dbReference>
<reference evidence="7" key="1">
    <citation type="journal article" date="2018" name="Proc. Natl. Acad. Sci. U.S.A.">
        <title>Linking secondary metabolites to gene clusters through genome sequencing of six diverse Aspergillus species.</title>
        <authorList>
            <person name="Kaerboelling I."/>
            <person name="Vesth T.C."/>
            <person name="Frisvad J.C."/>
            <person name="Nybo J.L."/>
            <person name="Theobald S."/>
            <person name="Kuo A."/>
            <person name="Bowyer P."/>
            <person name="Matsuda Y."/>
            <person name="Mondo S."/>
            <person name="Lyhne E.K."/>
            <person name="Kogle M.E."/>
            <person name="Clum A."/>
            <person name="Lipzen A."/>
            <person name="Salamov A."/>
            <person name="Ngan C.Y."/>
            <person name="Daum C."/>
            <person name="Chiniquy J."/>
            <person name="Barry K."/>
            <person name="LaButti K."/>
            <person name="Haridas S."/>
            <person name="Simmons B.A."/>
            <person name="Magnuson J.K."/>
            <person name="Mortensen U.H."/>
            <person name="Larsen T.O."/>
            <person name="Grigoriev I.V."/>
            <person name="Baker S.E."/>
            <person name="Andersen M.R."/>
        </authorList>
    </citation>
    <scope>NUCLEOTIDE SEQUENCE [LARGE SCALE GENOMIC DNA]</scope>
    <source>
        <strain evidence="7">IBT 16806</strain>
    </source>
</reference>
<sequence length="211" mass="23438">MPTVLSSNVDLSKNLSLIIGGCVQVMFVIGSFFPTFFVDRVGRRRPDGVGSFGLGLCMMLVSVLMSFKGTANEHATSSASVAFFLPLHAHLRRTCQLHPLGLFAGDPASSCQREKEPPWNSFVVMITPIIIINRLQWKAYLIFMCTNFAFLPVIYFCYPETANLALEEIGYLFTNSEKTAVKICKELHKERKNPLAYKTGPYQCQGGAIAQ</sequence>
<dbReference type="Gene3D" id="1.20.1250.20">
    <property type="entry name" value="MFS general substrate transporter like domains"/>
    <property type="match status" value="2"/>
</dbReference>
<dbReference type="InterPro" id="IPR036259">
    <property type="entry name" value="MFS_trans_sf"/>
</dbReference>
<keyword evidence="4 5" id="KW-0472">Membrane</keyword>
<accession>A0A2I1CGW6</accession>